<organism evidence="2 3">
    <name type="scientific">Methanosarcina acetivorans</name>
    <dbReference type="NCBI Taxonomy" id="2214"/>
    <lineage>
        <taxon>Archaea</taxon>
        <taxon>Methanobacteriati</taxon>
        <taxon>Methanobacteriota</taxon>
        <taxon>Stenosarchaea group</taxon>
        <taxon>Methanomicrobia</taxon>
        <taxon>Methanosarcinales</taxon>
        <taxon>Methanosarcinaceae</taxon>
        <taxon>Methanosarcina</taxon>
    </lineage>
</organism>
<name>A0A832S9X7_9EURY</name>
<dbReference type="InterPro" id="IPR048844">
    <property type="entry name" value="LpdD_chaperone-like"/>
</dbReference>
<dbReference type="EMBL" id="DUJU01000185">
    <property type="protein sequence ID" value="HIH95501.1"/>
    <property type="molecule type" value="Genomic_DNA"/>
</dbReference>
<gene>
    <name evidence="2" type="ORF">HA338_16300</name>
</gene>
<dbReference type="OMA" id="QMSRIND"/>
<reference evidence="2" key="1">
    <citation type="journal article" date="2020" name="bioRxiv">
        <title>A rank-normalized archaeal taxonomy based on genome phylogeny resolves widespread incomplete and uneven classifications.</title>
        <authorList>
            <person name="Rinke C."/>
            <person name="Chuvochina M."/>
            <person name="Mussig A.J."/>
            <person name="Chaumeil P.-A."/>
            <person name="Waite D.W."/>
            <person name="Whitman W.B."/>
            <person name="Parks D.H."/>
            <person name="Hugenholtz P."/>
        </authorList>
    </citation>
    <scope>NUCLEOTIDE SEQUENCE</scope>
    <source>
        <strain evidence="2">UBA8876</strain>
    </source>
</reference>
<dbReference type="AlphaFoldDB" id="A0A832S9X7"/>
<protein>
    <recommendedName>
        <fullName evidence="1">Prenylated flavin chaperone LpdD-like domain-containing protein</fullName>
    </recommendedName>
</protein>
<dbReference type="Pfam" id="PF21758">
    <property type="entry name" value="PAC_bac"/>
    <property type="match status" value="1"/>
</dbReference>
<accession>A0A832S9X7</accession>
<feature type="domain" description="Prenylated flavin chaperone LpdD-like" evidence="1">
    <location>
        <begin position="9"/>
        <end position="114"/>
    </location>
</feature>
<sequence>MFKTTRKVGRIEIILEAKKLGEDYLLTLTGGKEHVGAVAVGTLDKKSGRASSSVLTLPGHREEQLALDSARRISGATGKTSVVVAGIHVDNIIPEEIKEIISAAEEMVGSFIASCEKSEVTARRSE</sequence>
<evidence type="ECO:0000259" key="1">
    <source>
        <dbReference type="Pfam" id="PF21758"/>
    </source>
</evidence>
<comment type="caution">
    <text evidence="2">The sequence shown here is derived from an EMBL/GenBank/DDBJ whole genome shotgun (WGS) entry which is preliminary data.</text>
</comment>
<evidence type="ECO:0000313" key="3">
    <source>
        <dbReference type="Proteomes" id="UP000600774"/>
    </source>
</evidence>
<evidence type="ECO:0000313" key="2">
    <source>
        <dbReference type="EMBL" id="HIH95501.1"/>
    </source>
</evidence>
<dbReference type="GeneID" id="1472604"/>
<proteinExistence type="predicted"/>
<dbReference type="RefSeq" id="WP_011020757.1">
    <property type="nucleotide sequence ID" value="NZ_DUJU01000185.1"/>
</dbReference>
<dbReference type="Proteomes" id="UP000600774">
    <property type="component" value="Unassembled WGS sequence"/>
</dbReference>